<dbReference type="Pfam" id="PF00488">
    <property type="entry name" value="MutS_V"/>
    <property type="match status" value="1"/>
</dbReference>
<dbReference type="GO" id="GO:0072344">
    <property type="term" value="P:rescue of stalled ribosome"/>
    <property type="evidence" value="ECO:0007669"/>
    <property type="project" value="UniProtKB-UniRule"/>
</dbReference>
<keyword evidence="8" id="KW-0175">Coiled coil</keyword>
<dbReference type="EC" id="3.6.4.-" evidence="7"/>
<dbReference type="SUPFAM" id="SSF48334">
    <property type="entry name" value="DNA repair protein MutS, domain III"/>
    <property type="match status" value="1"/>
</dbReference>
<dbReference type="PROSITE" id="PS50828">
    <property type="entry name" value="SMR"/>
    <property type="match status" value="1"/>
</dbReference>
<dbReference type="GO" id="GO:0140664">
    <property type="term" value="F:ATP-dependent DNA damage sensor activity"/>
    <property type="evidence" value="ECO:0007669"/>
    <property type="project" value="InterPro"/>
</dbReference>
<dbReference type="InterPro" id="IPR000432">
    <property type="entry name" value="DNA_mismatch_repair_MutS_C"/>
</dbReference>
<keyword evidence="6 7" id="KW-0238">DNA-binding</keyword>
<feature type="binding site" evidence="7">
    <location>
        <begin position="326"/>
        <end position="333"/>
    </location>
    <ligand>
        <name>ATP</name>
        <dbReference type="ChEBI" id="CHEBI:30616"/>
    </ligand>
</feature>
<dbReference type="InterPro" id="IPR002625">
    <property type="entry name" value="Smr_dom"/>
</dbReference>
<keyword evidence="1 7" id="KW-0699">rRNA-binding</keyword>
<dbReference type="PROSITE" id="PS00486">
    <property type="entry name" value="DNA_MISMATCH_REPAIR_2"/>
    <property type="match status" value="1"/>
</dbReference>
<evidence type="ECO:0000256" key="7">
    <source>
        <dbReference type="HAMAP-Rule" id="MF_00092"/>
    </source>
</evidence>
<keyword evidence="11" id="KW-1185">Reference proteome</keyword>
<keyword evidence="4 7" id="KW-0067">ATP-binding</keyword>
<evidence type="ECO:0000256" key="8">
    <source>
        <dbReference type="SAM" id="Coils"/>
    </source>
</evidence>
<dbReference type="InterPro" id="IPR007696">
    <property type="entry name" value="DNA_mismatch_repair_MutS_core"/>
</dbReference>
<reference evidence="10 11" key="1">
    <citation type="journal article" date="2015" name="Genome Announc.">
        <title>Expanding the biotechnology potential of lactobacilli through comparative genomics of 213 strains and associated genera.</title>
        <authorList>
            <person name="Sun Z."/>
            <person name="Harris H.M."/>
            <person name="McCann A."/>
            <person name="Guo C."/>
            <person name="Argimon S."/>
            <person name="Zhang W."/>
            <person name="Yang X."/>
            <person name="Jeffery I.B."/>
            <person name="Cooney J.C."/>
            <person name="Kagawa T.F."/>
            <person name="Liu W."/>
            <person name="Song Y."/>
            <person name="Salvetti E."/>
            <person name="Wrobel A."/>
            <person name="Rasinkangas P."/>
            <person name="Parkhill J."/>
            <person name="Rea M.C."/>
            <person name="O'Sullivan O."/>
            <person name="Ritari J."/>
            <person name="Douillard F.P."/>
            <person name="Paul Ross R."/>
            <person name="Yang R."/>
            <person name="Briner A.E."/>
            <person name="Felis G.E."/>
            <person name="de Vos W.M."/>
            <person name="Barrangou R."/>
            <person name="Klaenhammer T.R."/>
            <person name="Caufield P.W."/>
            <person name="Cui Y."/>
            <person name="Zhang H."/>
            <person name="O'Toole P.W."/>
        </authorList>
    </citation>
    <scope>NUCLEOTIDE SEQUENCE [LARGE SCALE GENOMIC DNA]</scope>
    <source>
        <strain evidence="10 11">DSM 20405</strain>
    </source>
</reference>
<keyword evidence="3 7" id="KW-0378">Hydrolase</keyword>
<feature type="coiled-coil region" evidence="8">
    <location>
        <begin position="506"/>
        <end position="579"/>
    </location>
</feature>
<evidence type="ECO:0000259" key="9">
    <source>
        <dbReference type="PROSITE" id="PS50828"/>
    </source>
</evidence>
<keyword evidence="7" id="KW-0540">Nuclease</keyword>
<dbReference type="GO" id="GO:0004519">
    <property type="term" value="F:endonuclease activity"/>
    <property type="evidence" value="ECO:0007669"/>
    <property type="project" value="UniProtKB-UniRule"/>
</dbReference>
<organism evidence="10 11">
    <name type="scientific">Kandleria vitulina DSM 20405</name>
    <dbReference type="NCBI Taxonomy" id="1410657"/>
    <lineage>
        <taxon>Bacteria</taxon>
        <taxon>Bacillati</taxon>
        <taxon>Bacillota</taxon>
        <taxon>Erysipelotrichia</taxon>
        <taxon>Erysipelotrichales</taxon>
        <taxon>Coprobacillaceae</taxon>
        <taxon>Kandleria</taxon>
    </lineage>
</organism>
<dbReference type="GO" id="GO:0005524">
    <property type="term" value="F:ATP binding"/>
    <property type="evidence" value="ECO:0007669"/>
    <property type="project" value="UniProtKB-UniRule"/>
</dbReference>
<dbReference type="SMART" id="SM00463">
    <property type="entry name" value="SMR"/>
    <property type="match status" value="1"/>
</dbReference>
<dbReference type="Pfam" id="PF01713">
    <property type="entry name" value="Smr"/>
    <property type="match status" value="1"/>
</dbReference>
<comment type="function">
    <text evidence="7">Acts as a ribosome collision sensor, splitting the ribosome into its 2 subunits. Detects stalled/collided 70S ribosomes which it binds and splits by an ATP-hydrolysis driven conformational change. Acts upstream of the ribosome quality control system (RQC), a ribosome-associated complex that mediates the extraction of incompletely synthesized nascent chains from stalled ribosomes and their subsequent degradation. Probably generates substrates for RQC.</text>
</comment>
<dbReference type="RefSeq" id="WP_031588573.1">
    <property type="nucleotide sequence ID" value="NZ_JNKN01000004.1"/>
</dbReference>
<comment type="function">
    <text evidence="7">Endonuclease that is involved in the suppression of homologous recombination and thus may have a key role in the control of bacterial genetic diversity.</text>
</comment>
<dbReference type="Gene3D" id="3.40.50.300">
    <property type="entry name" value="P-loop containing nucleotide triphosphate hydrolases"/>
    <property type="match status" value="1"/>
</dbReference>
<evidence type="ECO:0000313" key="11">
    <source>
        <dbReference type="Proteomes" id="UP000051841"/>
    </source>
</evidence>
<dbReference type="CDD" id="cd06503">
    <property type="entry name" value="ATP-synt_Fo_b"/>
    <property type="match status" value="1"/>
</dbReference>
<dbReference type="FunFam" id="3.40.50.300:FF:000830">
    <property type="entry name" value="Endonuclease MutS2"/>
    <property type="match status" value="1"/>
</dbReference>
<evidence type="ECO:0000256" key="2">
    <source>
        <dbReference type="ARBA" id="ARBA00022741"/>
    </source>
</evidence>
<dbReference type="EC" id="3.1.-.-" evidence="7"/>
<dbReference type="EMBL" id="JQBL01000003">
    <property type="protein sequence ID" value="KRN51152.1"/>
    <property type="molecule type" value="Genomic_DNA"/>
</dbReference>
<dbReference type="SUPFAM" id="SSF52540">
    <property type="entry name" value="P-loop containing nucleoside triphosphate hydrolases"/>
    <property type="match status" value="1"/>
</dbReference>
<name>A0A0R2HDN7_9FIRM</name>
<comment type="caution">
    <text evidence="10">The sequence shown here is derived from an EMBL/GenBank/DDBJ whole genome shotgun (WGS) entry which is preliminary data.</text>
</comment>
<dbReference type="PANTHER" id="PTHR48466:SF2">
    <property type="entry name" value="OS10G0509000 PROTEIN"/>
    <property type="match status" value="1"/>
</dbReference>
<dbReference type="InterPro" id="IPR027417">
    <property type="entry name" value="P-loop_NTPase"/>
</dbReference>
<dbReference type="GO" id="GO:0030983">
    <property type="term" value="F:mismatched DNA binding"/>
    <property type="evidence" value="ECO:0007669"/>
    <property type="project" value="InterPro"/>
</dbReference>
<comment type="similarity">
    <text evidence="7">Belongs to the DNA mismatch repair MutS family. MutS2 subfamily.</text>
</comment>
<evidence type="ECO:0000256" key="5">
    <source>
        <dbReference type="ARBA" id="ARBA00022884"/>
    </source>
</evidence>
<dbReference type="GO" id="GO:0045910">
    <property type="term" value="P:negative regulation of DNA recombination"/>
    <property type="evidence" value="ECO:0007669"/>
    <property type="project" value="InterPro"/>
</dbReference>
<keyword evidence="5 7" id="KW-0694">RNA-binding</keyword>
<accession>A0A0R2HDN7</accession>
<dbReference type="InterPro" id="IPR045076">
    <property type="entry name" value="MutS"/>
</dbReference>
<proteinExistence type="inferred from homology"/>
<dbReference type="InterPro" id="IPR036187">
    <property type="entry name" value="DNA_mismatch_repair_MutS_sf"/>
</dbReference>
<dbReference type="GO" id="GO:0006298">
    <property type="term" value="P:mismatch repair"/>
    <property type="evidence" value="ECO:0007669"/>
    <property type="project" value="InterPro"/>
</dbReference>
<dbReference type="AlphaFoldDB" id="A0A0R2HDN7"/>
<dbReference type="PIRSF" id="PIRSF005814">
    <property type="entry name" value="MutS_YshD"/>
    <property type="match status" value="1"/>
</dbReference>
<evidence type="ECO:0000313" key="10">
    <source>
        <dbReference type="EMBL" id="KRN51152.1"/>
    </source>
</evidence>
<dbReference type="InterPro" id="IPR046893">
    <property type="entry name" value="MSSS"/>
</dbReference>
<dbReference type="NCBIfam" id="TIGR01069">
    <property type="entry name" value="mutS2"/>
    <property type="match status" value="1"/>
</dbReference>
<dbReference type="GO" id="GO:0019843">
    <property type="term" value="F:rRNA binding"/>
    <property type="evidence" value="ECO:0007669"/>
    <property type="project" value="UniProtKB-UniRule"/>
</dbReference>
<dbReference type="PATRIC" id="fig|1410657.5.peg.1273"/>
<keyword evidence="7" id="KW-0255">Endonuclease</keyword>
<evidence type="ECO:0000256" key="4">
    <source>
        <dbReference type="ARBA" id="ARBA00022840"/>
    </source>
</evidence>
<evidence type="ECO:0000256" key="6">
    <source>
        <dbReference type="ARBA" id="ARBA00023125"/>
    </source>
</evidence>
<dbReference type="InterPro" id="IPR005747">
    <property type="entry name" value="MutS2"/>
</dbReference>
<keyword evidence="2 7" id="KW-0547">Nucleotide-binding</keyword>
<dbReference type="SUPFAM" id="SSF160443">
    <property type="entry name" value="SMR domain-like"/>
    <property type="match status" value="1"/>
</dbReference>
<dbReference type="HAMAP" id="MF_00092">
    <property type="entry name" value="MutS2"/>
    <property type="match status" value="1"/>
</dbReference>
<dbReference type="Proteomes" id="UP000051841">
    <property type="component" value="Unassembled WGS sequence"/>
</dbReference>
<dbReference type="GO" id="GO:0043023">
    <property type="term" value="F:ribosomal large subunit binding"/>
    <property type="evidence" value="ECO:0007669"/>
    <property type="project" value="UniProtKB-UniRule"/>
</dbReference>
<comment type="subunit">
    <text evidence="7">Homodimer. Binds to stalled ribosomes, contacting rRNA.</text>
</comment>
<dbReference type="SMART" id="SM00534">
    <property type="entry name" value="MUTSac"/>
    <property type="match status" value="1"/>
</dbReference>
<protein>
    <recommendedName>
        <fullName evidence="7">Endonuclease MutS2</fullName>
        <ecNumber evidence="7">3.1.-.-</ecNumber>
    </recommendedName>
    <alternativeName>
        <fullName evidence="7">Ribosome-associated protein quality control-upstream factor</fullName>
        <shortName evidence="7">RQC-upstream factor</shortName>
        <shortName evidence="7">RqcU</shortName>
        <ecNumber evidence="7">3.6.4.-</ecNumber>
    </alternativeName>
</protein>
<sequence>MKDNYETLEYPVILDLLKSYCVSEDAKLRVKDLRMYEDHAELKEELERVQEAMLVHRLLGRLPLSHTRNITMALKKAEMDGTLSSEELWDVFLVLRNVRSLHSYFSSYEDEYVYLRDLVEGLHGDDHLADEIERCIEPDLSISDHASPELYRIRRQIHSLNDRIRKQMESYLKDNKDVLSMDNLTTKNNHLVLPVKANQSHQFKGIVHATSATGQTHFIEPERVVAMNNELNVLKSDEQEEIHRILYSLSRYVRRVKIHLSYDQEIMNTLDFIFAKARFGVEYDCVKPEVGSATLMLKGARHPLIDQEKVVANDIILDNQMLMITGSNTGGKTVTLKTAGLLSLMALSGMMVPCIDAQVPFYDEVYVDVGDEQSIEQSLSTYSSHMKRLIEITRQAGSHSLVLIDEIGSGTDPREGAALAKAIISALLKKGCTILISTHYGELKTFGELHPDIDLASVGFDLESMKPTYKLKLHTLGLSYAFEIAQSLGLDEDIIQEGQRYKEESISKEERLMEDLQKRESAIKEKEEQLLKDEEETKLLLDKYERQLAGAKKEKEQILKKARDDANKVLDESKAMIDEVVKELRQKGTLKDHEVIAAKHDLEELKFKEKKKEKVQTHVFAIGDQVRVDSMNREGEVVRIGKNGEVTVSLSGLPIKIKNTELTYLHGKKKPVKKKASTRTHVKKTGSYEVNVIGMRYNEAMETVDKFIDDALMLGYPSIRIIHGMGTGALRKGVRQLLKRKSFVDHFTDGGLNEGGLGATLVHFK</sequence>
<dbReference type="GO" id="GO:0016887">
    <property type="term" value="F:ATP hydrolysis activity"/>
    <property type="evidence" value="ECO:0007669"/>
    <property type="project" value="InterPro"/>
</dbReference>
<dbReference type="Gene3D" id="3.30.1370.110">
    <property type="match status" value="1"/>
</dbReference>
<dbReference type="SMART" id="SM00533">
    <property type="entry name" value="MUTSd"/>
    <property type="match status" value="1"/>
</dbReference>
<evidence type="ECO:0000256" key="3">
    <source>
        <dbReference type="ARBA" id="ARBA00022801"/>
    </source>
</evidence>
<feature type="domain" description="Smr" evidence="9">
    <location>
        <begin position="690"/>
        <end position="765"/>
    </location>
</feature>
<evidence type="ECO:0000256" key="1">
    <source>
        <dbReference type="ARBA" id="ARBA00022730"/>
    </source>
</evidence>
<dbReference type="Pfam" id="PF20297">
    <property type="entry name" value="MSSS"/>
    <property type="match status" value="1"/>
</dbReference>
<dbReference type="PANTHER" id="PTHR48466">
    <property type="entry name" value="OS10G0509000 PROTEIN-RELATED"/>
    <property type="match status" value="1"/>
</dbReference>
<dbReference type="InterPro" id="IPR036063">
    <property type="entry name" value="Smr_dom_sf"/>
</dbReference>
<gene>
    <name evidence="7" type="primary">mutS2</name>
    <name evidence="7" type="synonym">rqcU</name>
    <name evidence="10" type="ORF">IV49_GL001232</name>
</gene>